<gene>
    <name evidence="3" type="ORF">BE21_18745</name>
</gene>
<feature type="region of interest" description="Disordered" evidence="1">
    <location>
        <begin position="27"/>
        <end position="83"/>
    </location>
</feature>
<feature type="chain" id="PRO_5007570216" description="Secreted protein" evidence="2">
    <location>
        <begin position="29"/>
        <end position="269"/>
    </location>
</feature>
<proteinExistence type="predicted"/>
<comment type="caution">
    <text evidence="3">The sequence shown here is derived from an EMBL/GenBank/DDBJ whole genome shotgun (WGS) entry which is preliminary data.</text>
</comment>
<feature type="compositionally biased region" description="Low complexity" evidence="1">
    <location>
        <begin position="44"/>
        <end position="65"/>
    </location>
</feature>
<dbReference type="AlphaFoldDB" id="A0A150TX52"/>
<evidence type="ECO:0000256" key="1">
    <source>
        <dbReference type="SAM" id="MobiDB-lite"/>
    </source>
</evidence>
<evidence type="ECO:0000313" key="3">
    <source>
        <dbReference type="EMBL" id="KYG09283.1"/>
    </source>
</evidence>
<dbReference type="Proteomes" id="UP000075502">
    <property type="component" value="Unassembled WGS sequence"/>
</dbReference>
<reference evidence="3 4" key="1">
    <citation type="submission" date="2014-02" db="EMBL/GenBank/DDBJ databases">
        <title>The small core and large imbalanced accessory genome model reveals a collaborative survival strategy of Sorangium cellulosum strains in nature.</title>
        <authorList>
            <person name="Han K."/>
            <person name="Peng R."/>
            <person name="Blom J."/>
            <person name="Li Y.-Z."/>
        </authorList>
    </citation>
    <scope>NUCLEOTIDE SEQUENCE [LARGE SCALE GENOMIC DNA]</scope>
    <source>
        <strain evidence="3 4">So0007-03</strain>
    </source>
</reference>
<evidence type="ECO:0000313" key="4">
    <source>
        <dbReference type="Proteomes" id="UP000075502"/>
    </source>
</evidence>
<dbReference type="EMBL" id="JEME01000725">
    <property type="protein sequence ID" value="KYG09283.1"/>
    <property type="molecule type" value="Genomic_DNA"/>
</dbReference>
<protein>
    <recommendedName>
        <fullName evidence="5">Secreted protein</fullName>
    </recommendedName>
</protein>
<keyword evidence="2" id="KW-0732">Signal</keyword>
<name>A0A150TX52_SORCE</name>
<feature type="compositionally biased region" description="Low complexity" evidence="1">
    <location>
        <begin position="27"/>
        <end position="37"/>
    </location>
</feature>
<evidence type="ECO:0008006" key="5">
    <source>
        <dbReference type="Google" id="ProtNLM"/>
    </source>
</evidence>
<sequence>MATSLPLRRAAALPALLGLGLLHSTASAQEAAPGGAESPPPARDPGTAATAAPPTGTAVPDPGGADRQPGTAPRPADDAPIVDPLFAPGKAVRRSGFTAGIAGGLALGSAAGFPNDVQKIGYERYYTETGVGIGGGGYVWLGGVLADWLTFGLAFGGHGLSAADHGALAGGVMFHTEVFPLFSLGERWTEVGVIVDAGTGVAYTTPDGSDADVIDGALPARIGGGVFYEGIRLWKVSMGPWLYADYTWSTSVRQPGFYLGWRTALYTGP</sequence>
<evidence type="ECO:0000256" key="2">
    <source>
        <dbReference type="SAM" id="SignalP"/>
    </source>
</evidence>
<feature type="signal peptide" evidence="2">
    <location>
        <begin position="1"/>
        <end position="28"/>
    </location>
</feature>
<accession>A0A150TX52</accession>
<organism evidence="3 4">
    <name type="scientific">Sorangium cellulosum</name>
    <name type="common">Polyangium cellulosum</name>
    <dbReference type="NCBI Taxonomy" id="56"/>
    <lineage>
        <taxon>Bacteria</taxon>
        <taxon>Pseudomonadati</taxon>
        <taxon>Myxococcota</taxon>
        <taxon>Polyangia</taxon>
        <taxon>Polyangiales</taxon>
        <taxon>Polyangiaceae</taxon>
        <taxon>Sorangium</taxon>
    </lineage>
</organism>